<dbReference type="PROSITE" id="PS00636">
    <property type="entry name" value="DNAJ_1"/>
    <property type="match status" value="1"/>
</dbReference>
<dbReference type="SMART" id="SM00271">
    <property type="entry name" value="DnaJ"/>
    <property type="match status" value="1"/>
</dbReference>
<feature type="region of interest" description="Disordered" evidence="1">
    <location>
        <begin position="101"/>
        <end position="132"/>
    </location>
</feature>
<dbReference type="AlphaFoldDB" id="A0AA41VEX9"/>
<dbReference type="InterPro" id="IPR018253">
    <property type="entry name" value="DnaJ_domain_CS"/>
</dbReference>
<dbReference type="Proteomes" id="UP001177140">
    <property type="component" value="Unassembled WGS sequence"/>
</dbReference>
<feature type="domain" description="J" evidence="2">
    <location>
        <begin position="2"/>
        <end position="72"/>
    </location>
</feature>
<dbReference type="PROSITE" id="PS50076">
    <property type="entry name" value="DNAJ_2"/>
    <property type="match status" value="1"/>
</dbReference>
<dbReference type="Pfam" id="PF00226">
    <property type="entry name" value="DnaJ"/>
    <property type="match status" value="1"/>
</dbReference>
<organism evidence="3 4">
    <name type="scientific">Papaver nudicaule</name>
    <name type="common">Iceland poppy</name>
    <dbReference type="NCBI Taxonomy" id="74823"/>
    <lineage>
        <taxon>Eukaryota</taxon>
        <taxon>Viridiplantae</taxon>
        <taxon>Streptophyta</taxon>
        <taxon>Embryophyta</taxon>
        <taxon>Tracheophyta</taxon>
        <taxon>Spermatophyta</taxon>
        <taxon>Magnoliopsida</taxon>
        <taxon>Ranunculales</taxon>
        <taxon>Papaveraceae</taxon>
        <taxon>Papaveroideae</taxon>
        <taxon>Papaver</taxon>
    </lineage>
</organism>
<evidence type="ECO:0000313" key="4">
    <source>
        <dbReference type="Proteomes" id="UP001177140"/>
    </source>
</evidence>
<dbReference type="Gene3D" id="1.10.287.110">
    <property type="entry name" value="DnaJ domain"/>
    <property type="match status" value="1"/>
</dbReference>
<dbReference type="CDD" id="cd06257">
    <property type="entry name" value="DnaJ"/>
    <property type="match status" value="1"/>
</dbReference>
<keyword evidence="4" id="KW-1185">Reference proteome</keyword>
<dbReference type="InterPro" id="IPR036869">
    <property type="entry name" value="J_dom_sf"/>
</dbReference>
<name>A0AA41VEX9_PAPNU</name>
<evidence type="ECO:0000256" key="1">
    <source>
        <dbReference type="SAM" id="MobiDB-lite"/>
    </source>
</evidence>
<reference evidence="3" key="1">
    <citation type="submission" date="2022-03" db="EMBL/GenBank/DDBJ databases">
        <title>A functionally conserved STORR gene fusion in Papaver species that diverged 16.8 million years ago.</title>
        <authorList>
            <person name="Catania T."/>
        </authorList>
    </citation>
    <scope>NUCLEOTIDE SEQUENCE</scope>
    <source>
        <strain evidence="3">S-191538</strain>
    </source>
</reference>
<dbReference type="PANTHER" id="PTHR24074">
    <property type="entry name" value="CO-CHAPERONE PROTEIN DJLA"/>
    <property type="match status" value="1"/>
</dbReference>
<sequence>MNHYQFLGLAKNASKNEIKEAYKILALIYHPDKHSSSSQKVIDVATRRFRQVSEAYAVLGDDRKRADYNNSFRSTSASSSNSSYGTGGGCGGCGSTSSSSYGSTGGSGSTSSSSYGSTGGSGSTSSSSYGSSGGGGGGGGAYGYTSGSNTYYEPPKHTAKGSFKGRKWTFEGDVLPVCFCIVYVGSKFSLESPLASLLLTHV</sequence>
<gene>
    <name evidence="3" type="ORF">MKW94_028244</name>
</gene>
<dbReference type="InterPro" id="IPR050817">
    <property type="entry name" value="DjlA_DnaK_co-chaperone"/>
</dbReference>
<comment type="caution">
    <text evidence="3">The sequence shown here is derived from an EMBL/GenBank/DDBJ whole genome shotgun (WGS) entry which is preliminary data.</text>
</comment>
<proteinExistence type="predicted"/>
<dbReference type="PRINTS" id="PR00625">
    <property type="entry name" value="JDOMAIN"/>
</dbReference>
<dbReference type="InterPro" id="IPR001623">
    <property type="entry name" value="DnaJ_domain"/>
</dbReference>
<dbReference type="EMBL" id="JAJJMA010206688">
    <property type="protein sequence ID" value="MCL7039938.1"/>
    <property type="molecule type" value="Genomic_DNA"/>
</dbReference>
<accession>A0AA41VEX9</accession>
<evidence type="ECO:0000313" key="3">
    <source>
        <dbReference type="EMBL" id="MCL7039938.1"/>
    </source>
</evidence>
<evidence type="ECO:0000259" key="2">
    <source>
        <dbReference type="PROSITE" id="PS50076"/>
    </source>
</evidence>
<protein>
    <recommendedName>
        <fullName evidence="2">J domain-containing protein</fullName>
    </recommendedName>
</protein>
<dbReference type="SUPFAM" id="SSF46565">
    <property type="entry name" value="Chaperone J-domain"/>
    <property type="match status" value="1"/>
</dbReference>